<sequence>MDFPSHSVDLTMPKPSSFGTFFDRVKVVNGRNSTSPQNRRSEIELKKSVKYMECLKNHAASIGGHALDGCGEFSPSGEEGTAEALKCAACDCHRNFHRREEEGEPSLSCVECQHLRRDREKGNGPMSLPPPQVPLDLSIYSAFIRPSLTALGSRHSDIDDMDASTNLYSSSSRVKKRFRTKFSVDQKDKMFCLAEKLGWRIHTHDEVEIDKMCTEIGVTRNVFKVWMHNNRGASNKKPRATSPTDFA</sequence>
<dbReference type="Proteomes" id="UP001162992">
    <property type="component" value="Chromosome 1"/>
</dbReference>
<evidence type="ECO:0000313" key="2">
    <source>
        <dbReference type="Proteomes" id="UP001162992"/>
    </source>
</evidence>
<protein>
    <submittedName>
        <fullName evidence="1">Uncharacterized protein</fullName>
    </submittedName>
</protein>
<comment type="caution">
    <text evidence="1">The sequence shown here is derived from an EMBL/GenBank/DDBJ whole genome shotgun (WGS) entry which is preliminary data.</text>
</comment>
<proteinExistence type="predicted"/>
<keyword evidence="2" id="KW-1185">Reference proteome</keyword>
<reference evidence="2" key="1">
    <citation type="journal article" date="2024" name="Proc. Natl. Acad. Sci. U.S.A.">
        <title>Extraordinary preservation of gene collinearity over three hundred million years revealed in homosporous lycophytes.</title>
        <authorList>
            <person name="Li C."/>
            <person name="Wickell D."/>
            <person name="Kuo L.Y."/>
            <person name="Chen X."/>
            <person name="Nie B."/>
            <person name="Liao X."/>
            <person name="Peng D."/>
            <person name="Ji J."/>
            <person name="Jenkins J."/>
            <person name="Williams M."/>
            <person name="Shu S."/>
            <person name="Plott C."/>
            <person name="Barry K."/>
            <person name="Rajasekar S."/>
            <person name="Grimwood J."/>
            <person name="Han X."/>
            <person name="Sun S."/>
            <person name="Hou Z."/>
            <person name="He W."/>
            <person name="Dai G."/>
            <person name="Sun C."/>
            <person name="Schmutz J."/>
            <person name="Leebens-Mack J.H."/>
            <person name="Li F.W."/>
            <person name="Wang L."/>
        </authorList>
    </citation>
    <scope>NUCLEOTIDE SEQUENCE [LARGE SCALE GENOMIC DNA]</scope>
    <source>
        <strain evidence="2">cv. PW_Plant_1</strain>
    </source>
</reference>
<gene>
    <name evidence="1" type="ORF">O6H91_01G119300</name>
</gene>
<evidence type="ECO:0000313" key="1">
    <source>
        <dbReference type="EMBL" id="KAJ7570417.1"/>
    </source>
</evidence>
<organism evidence="1 2">
    <name type="scientific">Diphasiastrum complanatum</name>
    <name type="common">Issler's clubmoss</name>
    <name type="synonym">Lycopodium complanatum</name>
    <dbReference type="NCBI Taxonomy" id="34168"/>
    <lineage>
        <taxon>Eukaryota</taxon>
        <taxon>Viridiplantae</taxon>
        <taxon>Streptophyta</taxon>
        <taxon>Embryophyta</taxon>
        <taxon>Tracheophyta</taxon>
        <taxon>Lycopodiopsida</taxon>
        <taxon>Lycopodiales</taxon>
        <taxon>Lycopodiaceae</taxon>
        <taxon>Lycopodioideae</taxon>
        <taxon>Diphasiastrum</taxon>
    </lineage>
</organism>
<name>A0ACC2EV91_DIPCM</name>
<accession>A0ACC2EV91</accession>
<dbReference type="EMBL" id="CM055092">
    <property type="protein sequence ID" value="KAJ7570417.1"/>
    <property type="molecule type" value="Genomic_DNA"/>
</dbReference>